<dbReference type="InterPro" id="IPR037066">
    <property type="entry name" value="Plug_dom_sf"/>
</dbReference>
<reference evidence="9" key="1">
    <citation type="journal article" date="2019" name="Int. J. Syst. Evol. Microbiol.">
        <title>The Global Catalogue of Microorganisms (GCM) 10K type strain sequencing project: providing services to taxonomists for standard genome sequencing and annotation.</title>
        <authorList>
            <consortium name="The Broad Institute Genomics Platform"/>
            <consortium name="The Broad Institute Genome Sequencing Center for Infectious Disease"/>
            <person name="Wu L."/>
            <person name="Ma J."/>
        </authorList>
    </citation>
    <scope>NUCLEOTIDE SEQUENCE [LARGE SCALE GENOMIC DNA]</scope>
    <source>
        <strain evidence="9">KCTC 32239</strain>
    </source>
</reference>
<keyword evidence="8" id="KW-0675">Receptor</keyword>
<accession>A0ABQ3BC73</accession>
<dbReference type="Gene3D" id="2.170.130.10">
    <property type="entry name" value="TonB-dependent receptor, plug domain"/>
    <property type="match status" value="1"/>
</dbReference>
<proteinExistence type="inferred from homology"/>
<dbReference type="InterPro" id="IPR000531">
    <property type="entry name" value="Beta-barrel_TonB"/>
</dbReference>
<dbReference type="Pfam" id="PF00593">
    <property type="entry name" value="TonB_dep_Rec_b-barrel"/>
    <property type="match status" value="1"/>
</dbReference>
<comment type="caution">
    <text evidence="8">The sequence shown here is derived from an EMBL/GenBank/DDBJ whole genome shotgun (WGS) entry which is preliminary data.</text>
</comment>
<comment type="subcellular location">
    <subcellularLocation>
        <location evidence="1 4">Cell outer membrane</location>
    </subcellularLocation>
</comment>
<feature type="domain" description="TonB-dependent receptor-like beta-barrel" evidence="6">
    <location>
        <begin position="440"/>
        <end position="936"/>
    </location>
</feature>
<name>A0ABQ3BC73_9GAMM</name>
<keyword evidence="9" id="KW-1185">Reference proteome</keyword>
<keyword evidence="4" id="KW-0798">TonB box</keyword>
<sequence>MQKTVSFKKKIIASAIASIAGFSGVAFAQDDAEEIVVTGIKASLQASMEIKRQAVGVVDAISAEDIGKMPDTNLAESLQRITGVSIDRAGGEGSKVTVRGFGADYNLVTLNGRMMPSSGFDSRSFEFADLASESVSGLEVYKTGRAGVASGGIGATINIKTLRPLDSPGLKASIGAKGVHDTTVREGSSITPEVSGLFSNTFADDTIGVALTGSYQKRDQGNSGAYSQQWNTGVWNSAKGNDNFSTYQGKGVVTNAPKDGDLFSTPIDFRLTLGDQERERTNGQLTFQYKPNDNIKATLDYTYSELDWHQDRIEQSVWFVGSRSAVTFDNDIVKTPVLFTEYIDSPKDISFARQVQGNHRENNAVGFNLEFNPTDDLSLTFDYFKAKAETREYDPRGNLNLSVAANVVKQQSMNWNPALPIMTVSIDDKVFGNGNGKLDAGDMTTTAGTTNYNWVGDDIEQIRLDGSYKFEDSSLDFGIESRSNDYLGRSRGDCCIVFGDWGGTDAKNVPDSFWTPRNFLADFEGYNLGTSFTGGMDWDFNEVAAWVESQNGKLPNFRDFPPSGKFEAKPRVSTYRGIVEDVQAAYLQYKLSGELGGKAYHLLAGVRYEKTDITSSTKAANPTRIRWTGDDDFVSDASADLQAFSRDASYNHTLPSVDFDIDLTENLKGRLSASKTIARPTYGNLRADIGVGDFRTYTADQGNPGLLPLESTNFDASIEWYYSDSSYVSLGLYRKDVDNFNSTQAVDGTLFGLRDVTKGPRAEAAKAQLIAKGNTAPSKQEIYDQVLANQGDKGPNGNVIPNDQDPVAVWHINTPINNKSATIDGAEFAVQHMFGESGFGVSANYTTVNGDIAYDNKKLGTQFALVGMSDSANGSVFYDKDGLQARIAYNWRDKFLDTANQYNNEPGYTEAFETWDASISYQVSEELSVSLEGLNLLGEDKRRHGRTQVQLWNLEILGPRYTVGARYTF</sequence>
<keyword evidence="3" id="KW-0998">Cell outer membrane</keyword>
<gene>
    <name evidence="8" type="ORF">GCM10011613_31020</name>
</gene>
<evidence type="ECO:0000256" key="1">
    <source>
        <dbReference type="ARBA" id="ARBA00004442"/>
    </source>
</evidence>
<evidence type="ECO:0000313" key="8">
    <source>
        <dbReference type="EMBL" id="GGY83908.1"/>
    </source>
</evidence>
<evidence type="ECO:0000256" key="3">
    <source>
        <dbReference type="ARBA" id="ARBA00023237"/>
    </source>
</evidence>
<dbReference type="RefSeq" id="WP_189420246.1">
    <property type="nucleotide sequence ID" value="NZ_BMYZ01000003.1"/>
</dbReference>
<evidence type="ECO:0000256" key="2">
    <source>
        <dbReference type="ARBA" id="ARBA00023136"/>
    </source>
</evidence>
<organism evidence="8 9">
    <name type="scientific">Cellvibrio zantedeschiae</name>
    <dbReference type="NCBI Taxonomy" id="1237077"/>
    <lineage>
        <taxon>Bacteria</taxon>
        <taxon>Pseudomonadati</taxon>
        <taxon>Pseudomonadota</taxon>
        <taxon>Gammaproteobacteria</taxon>
        <taxon>Cellvibrionales</taxon>
        <taxon>Cellvibrionaceae</taxon>
        <taxon>Cellvibrio</taxon>
    </lineage>
</organism>
<dbReference type="InterPro" id="IPR012910">
    <property type="entry name" value="Plug_dom"/>
</dbReference>
<keyword evidence="2 4" id="KW-0472">Membrane</keyword>
<feature type="signal peptide" evidence="5">
    <location>
        <begin position="1"/>
        <end position="28"/>
    </location>
</feature>
<dbReference type="PANTHER" id="PTHR40980:SF3">
    <property type="entry name" value="TONB-DEPENDENT RECEPTOR-LIKE BETA-BARREL DOMAIN-CONTAINING PROTEIN"/>
    <property type="match status" value="1"/>
</dbReference>
<dbReference type="Proteomes" id="UP000619761">
    <property type="component" value="Unassembled WGS sequence"/>
</dbReference>
<dbReference type="SUPFAM" id="SSF56935">
    <property type="entry name" value="Porins"/>
    <property type="match status" value="1"/>
</dbReference>
<keyword evidence="5" id="KW-0732">Signal</keyword>
<evidence type="ECO:0000256" key="5">
    <source>
        <dbReference type="SAM" id="SignalP"/>
    </source>
</evidence>
<dbReference type="Pfam" id="PF07715">
    <property type="entry name" value="Plug"/>
    <property type="match status" value="1"/>
</dbReference>
<protein>
    <submittedName>
        <fullName evidence="8">TonB-dependent receptor</fullName>
    </submittedName>
</protein>
<feature type="domain" description="TonB-dependent receptor plug" evidence="7">
    <location>
        <begin position="52"/>
        <end position="151"/>
    </location>
</feature>
<evidence type="ECO:0000313" key="9">
    <source>
        <dbReference type="Proteomes" id="UP000619761"/>
    </source>
</evidence>
<evidence type="ECO:0000259" key="6">
    <source>
        <dbReference type="Pfam" id="PF00593"/>
    </source>
</evidence>
<evidence type="ECO:0000256" key="4">
    <source>
        <dbReference type="RuleBase" id="RU003357"/>
    </source>
</evidence>
<evidence type="ECO:0000259" key="7">
    <source>
        <dbReference type="Pfam" id="PF07715"/>
    </source>
</evidence>
<dbReference type="InterPro" id="IPR010104">
    <property type="entry name" value="TonB_rcpt_bac"/>
</dbReference>
<comment type="similarity">
    <text evidence="4">Belongs to the TonB-dependent receptor family.</text>
</comment>
<dbReference type="Gene3D" id="2.40.170.20">
    <property type="entry name" value="TonB-dependent receptor, beta-barrel domain"/>
    <property type="match status" value="1"/>
</dbReference>
<dbReference type="InterPro" id="IPR036942">
    <property type="entry name" value="Beta-barrel_TonB_sf"/>
</dbReference>
<feature type="chain" id="PRO_5046536612" evidence="5">
    <location>
        <begin position="29"/>
        <end position="969"/>
    </location>
</feature>
<dbReference type="NCBIfam" id="TIGR01782">
    <property type="entry name" value="TonB-Xanth-Caul"/>
    <property type="match status" value="1"/>
</dbReference>
<dbReference type="EMBL" id="BMYZ01000003">
    <property type="protein sequence ID" value="GGY83908.1"/>
    <property type="molecule type" value="Genomic_DNA"/>
</dbReference>
<dbReference type="PANTHER" id="PTHR40980">
    <property type="entry name" value="PLUG DOMAIN-CONTAINING PROTEIN"/>
    <property type="match status" value="1"/>
</dbReference>